<evidence type="ECO:0000313" key="2">
    <source>
        <dbReference type="Proteomes" id="UP001165960"/>
    </source>
</evidence>
<protein>
    <submittedName>
        <fullName evidence="1">Uncharacterized protein</fullName>
    </submittedName>
</protein>
<dbReference type="Proteomes" id="UP001165960">
    <property type="component" value="Unassembled WGS sequence"/>
</dbReference>
<sequence length="878" mass="100265">MDSSSSASSPQTVEQISEVVSMLDIPSEAKILPKHTVMALIKNSLSDKDNKAFSKESSQNVNRKKLTEATSSKESPDEIEGEAEVVVKKQKKDKSKSITVQTENPLKPDSAPPTAPRPRGRPRKYPRPDEPYKPASPSLVVKKKLLSKKGKLVASQKKLPEPKFKKFNLIADMGIKEGQYSEFLYLEPFERPEGHYLRATESIPDSKCLVEYDLDLEDKAWLEKLNGNTPLEALPPEIPNAFEFIIDNLEKEWFELSRKNAIPTLSSSLNNVDVPCDICGEIDCENSNAIVFCDGCDLAVHQGIEVLYFLFMLYKLDCYGVPYIPEGQWLCRKCMLSPANPVECVFCPNEGGAFKQTSTNNWAHLTCALWIPEVSFGNTVYMEPIEGIGRVPKSRMKLLCYICKQPSGACIQCSFKSCLHPFHPTCARAAKLYMRYKATEEGVSMKVFCHKHTPKGYKHEINIEETQAKFVQKHATRKKERQCTSDSDSEREAVSKSARAHNQSFWTSEAIIPRHIFQKVLKSLAKFKIRKPSHFLTEVCKYWSLKKEDCRNAPLIKRLHLEPWTALPTALQTEEEKLRVYGTLKKVRSDLERVRMLIDLVRKREACKLNIARAKFQYWETNFFPHVRYFRVVLERLSKMDTCYYFTQPVTIEQAPDYLQYIKNPMDLGTLSKLINTHQVVTLDDFKDKVMLIYNNCMLYNSESTVYFKAAVRHKKRAANLLAIITEALKSSPALTLEEVARRFDADKCFAEACIPPPSTPPKSAKAMQPNGVKRTPEKASPPLTRSKKRYFECYDLRNKSHLKLKSYIKTRQTTLTSPSNRLKLFKKPASVTPQRLSKSPNKSTTRKPVQSSMLAYITREKPKRSPRKVNPPERLSP</sequence>
<comment type="caution">
    <text evidence="1">The sequence shown here is derived from an EMBL/GenBank/DDBJ whole genome shotgun (WGS) entry which is preliminary data.</text>
</comment>
<organism evidence="1 2">
    <name type="scientific">Entomophthora muscae</name>
    <dbReference type="NCBI Taxonomy" id="34485"/>
    <lineage>
        <taxon>Eukaryota</taxon>
        <taxon>Fungi</taxon>
        <taxon>Fungi incertae sedis</taxon>
        <taxon>Zoopagomycota</taxon>
        <taxon>Entomophthoromycotina</taxon>
        <taxon>Entomophthoromycetes</taxon>
        <taxon>Entomophthorales</taxon>
        <taxon>Entomophthoraceae</taxon>
        <taxon>Entomophthora</taxon>
    </lineage>
</organism>
<dbReference type="EMBL" id="QTSX02000731">
    <property type="protein sequence ID" value="KAJ9086145.1"/>
    <property type="molecule type" value="Genomic_DNA"/>
</dbReference>
<accession>A0ACC2UHC9</accession>
<reference evidence="1" key="1">
    <citation type="submission" date="2022-04" db="EMBL/GenBank/DDBJ databases">
        <title>Genome of the entomopathogenic fungus Entomophthora muscae.</title>
        <authorList>
            <person name="Elya C."/>
            <person name="Lovett B.R."/>
            <person name="Lee E."/>
            <person name="Macias A.M."/>
            <person name="Hajek A.E."/>
            <person name="De Bivort B.L."/>
            <person name="Kasson M.T."/>
            <person name="De Fine Licht H.H."/>
            <person name="Stajich J.E."/>
        </authorList>
    </citation>
    <scope>NUCLEOTIDE SEQUENCE</scope>
    <source>
        <strain evidence="1">Berkeley</strain>
    </source>
</reference>
<name>A0ACC2UHC9_9FUNG</name>
<proteinExistence type="predicted"/>
<evidence type="ECO:0000313" key="1">
    <source>
        <dbReference type="EMBL" id="KAJ9086145.1"/>
    </source>
</evidence>
<gene>
    <name evidence="1" type="ORF">DSO57_1007260</name>
</gene>
<keyword evidence="2" id="KW-1185">Reference proteome</keyword>